<feature type="transmembrane region" description="Helical" evidence="1">
    <location>
        <begin position="12"/>
        <end position="35"/>
    </location>
</feature>
<proteinExistence type="predicted"/>
<evidence type="ECO:0000313" key="3">
    <source>
        <dbReference type="Proteomes" id="UP000064249"/>
    </source>
</evidence>
<name>A0A117LGM4_9CHLR</name>
<dbReference type="Proteomes" id="UP000064249">
    <property type="component" value="Unassembled WGS sequence"/>
</dbReference>
<feature type="transmembrane region" description="Helical" evidence="1">
    <location>
        <begin position="143"/>
        <end position="165"/>
    </location>
</feature>
<reference evidence="2 3" key="1">
    <citation type="journal article" date="2015" name="MBio">
        <title>Genome-Resolved Metagenomic Analysis Reveals Roles for Candidate Phyla and Other Microbial Community Members in Biogeochemical Transformations in Oil Reservoirs.</title>
        <authorList>
            <person name="Hu P."/>
            <person name="Tom L."/>
            <person name="Singh A."/>
            <person name="Thomas B.C."/>
            <person name="Baker B.J."/>
            <person name="Piceno Y.M."/>
            <person name="Andersen G.L."/>
            <person name="Banfield J.F."/>
        </authorList>
    </citation>
    <scope>NUCLEOTIDE SEQUENCE [LARGE SCALE GENOMIC DNA]</scope>
    <source>
        <strain evidence="2">46_16</strain>
    </source>
</reference>
<sequence length="347" mass="38536">MNNIRKLSEKPFFLPIIALIVGLIIGLVVLGWGIWPVQWVDAAPSQLQSEFKRDYLCMVIDSYVRNHDEDLVNKRLTSLGDDAEDYVNMLTPELCKFTSQEEIESFKALKFTASTTTSNGTTLKEQAAVIEEEQTDGTKKSPILTVLLYVVGFALVGGAAFMILVKRGKINFNTNAPQKIKRGGNSDGFVEDTPVDKTSGDQYSEPPLAQFMTTFRLGDDLYDDSFSIDSPSGEFLGECGVGIAETIGVGDPKKVNALEIWLFDKNDIQTITKVLMSEHSFNDPATRQRLAAKGETILVETGQRFIMETATLQLQARIVDMVYARDALPENSHFSRLTLEISVLNKM</sequence>
<organism evidence="2 3">
    <name type="scientific">Anaerolinea thermophila</name>
    <dbReference type="NCBI Taxonomy" id="167964"/>
    <lineage>
        <taxon>Bacteria</taxon>
        <taxon>Bacillati</taxon>
        <taxon>Chloroflexota</taxon>
        <taxon>Anaerolineae</taxon>
        <taxon>Anaerolineales</taxon>
        <taxon>Anaerolineaceae</taxon>
        <taxon>Anaerolinea</taxon>
    </lineage>
</organism>
<evidence type="ECO:0000256" key="1">
    <source>
        <dbReference type="SAM" id="Phobius"/>
    </source>
</evidence>
<gene>
    <name evidence="2" type="ORF">XD73_0973</name>
</gene>
<keyword evidence="1" id="KW-0812">Transmembrane</keyword>
<dbReference type="AlphaFoldDB" id="A0A117LGM4"/>
<keyword evidence="1" id="KW-0472">Membrane</keyword>
<dbReference type="EMBL" id="LGFU01000063">
    <property type="protein sequence ID" value="KUK46153.1"/>
    <property type="molecule type" value="Genomic_DNA"/>
</dbReference>
<protein>
    <submittedName>
        <fullName evidence="2">Uncharacterized protein</fullName>
    </submittedName>
</protein>
<keyword evidence="1" id="KW-1133">Transmembrane helix</keyword>
<accession>A0A117LGM4</accession>
<comment type="caution">
    <text evidence="2">The sequence shown here is derived from an EMBL/GenBank/DDBJ whole genome shotgun (WGS) entry which is preliminary data.</text>
</comment>
<evidence type="ECO:0000313" key="2">
    <source>
        <dbReference type="EMBL" id="KUK46153.1"/>
    </source>
</evidence>